<feature type="transmembrane region" description="Helical" evidence="1">
    <location>
        <begin position="150"/>
        <end position="176"/>
    </location>
</feature>
<evidence type="ECO:0008006" key="4">
    <source>
        <dbReference type="Google" id="ProtNLM"/>
    </source>
</evidence>
<accession>A0A1E5W6W7</accession>
<keyword evidence="1" id="KW-1133">Transmembrane helix</keyword>
<protein>
    <recommendedName>
        <fullName evidence="4">Transmembrane protein</fullName>
    </recommendedName>
</protein>
<dbReference type="AlphaFoldDB" id="A0A1E5W6W7"/>
<feature type="transmembrane region" description="Helical" evidence="1">
    <location>
        <begin position="32"/>
        <end position="60"/>
    </location>
</feature>
<dbReference type="EMBL" id="LWDX02019744">
    <property type="protein sequence ID" value="OEL33144.1"/>
    <property type="molecule type" value="Genomic_DNA"/>
</dbReference>
<dbReference type="OrthoDB" id="634357at2759"/>
<organism evidence="2 3">
    <name type="scientific">Dichanthelium oligosanthes</name>
    <dbReference type="NCBI Taxonomy" id="888268"/>
    <lineage>
        <taxon>Eukaryota</taxon>
        <taxon>Viridiplantae</taxon>
        <taxon>Streptophyta</taxon>
        <taxon>Embryophyta</taxon>
        <taxon>Tracheophyta</taxon>
        <taxon>Spermatophyta</taxon>
        <taxon>Magnoliopsida</taxon>
        <taxon>Liliopsida</taxon>
        <taxon>Poales</taxon>
        <taxon>Poaceae</taxon>
        <taxon>PACMAD clade</taxon>
        <taxon>Panicoideae</taxon>
        <taxon>Panicodae</taxon>
        <taxon>Paniceae</taxon>
        <taxon>Dichantheliinae</taxon>
        <taxon>Dichanthelium</taxon>
    </lineage>
</organism>
<evidence type="ECO:0000313" key="2">
    <source>
        <dbReference type="EMBL" id="OEL33144.1"/>
    </source>
</evidence>
<proteinExistence type="predicted"/>
<gene>
    <name evidence="2" type="ORF">BAE44_0005837</name>
</gene>
<sequence>MAEKMDKLQAPLLPVPVEKNKKQARASTPFPAVLFVSLWGLFNATAVALTFAFVCVLKIINPCVSDQLPSWMLPTVELTDAEDAKGSALAFGFMLCAVLQAAGGTLALLLGGHRRRIRRVLAYVVLAAAVAGHCMYASAVVIVLDADPGYLFVRILCSAAIVVLAIDDLLGFLALLCGGEE</sequence>
<keyword evidence="1" id="KW-0472">Membrane</keyword>
<dbReference type="Proteomes" id="UP000095767">
    <property type="component" value="Unassembled WGS sequence"/>
</dbReference>
<feature type="transmembrane region" description="Helical" evidence="1">
    <location>
        <begin position="88"/>
        <end position="109"/>
    </location>
</feature>
<keyword evidence="3" id="KW-1185">Reference proteome</keyword>
<comment type="caution">
    <text evidence="2">The sequence shown here is derived from an EMBL/GenBank/DDBJ whole genome shotgun (WGS) entry which is preliminary data.</text>
</comment>
<feature type="transmembrane region" description="Helical" evidence="1">
    <location>
        <begin position="121"/>
        <end position="144"/>
    </location>
</feature>
<name>A0A1E5W6W7_9POAL</name>
<evidence type="ECO:0000256" key="1">
    <source>
        <dbReference type="SAM" id="Phobius"/>
    </source>
</evidence>
<reference evidence="2 3" key="1">
    <citation type="submission" date="2016-09" db="EMBL/GenBank/DDBJ databases">
        <title>The draft genome of Dichanthelium oligosanthes: A C3 panicoid grass species.</title>
        <authorList>
            <person name="Studer A.J."/>
            <person name="Schnable J.C."/>
            <person name="Brutnell T.P."/>
        </authorList>
    </citation>
    <scope>NUCLEOTIDE SEQUENCE [LARGE SCALE GENOMIC DNA]</scope>
    <source>
        <strain evidence="3">cv. Kellogg 1175</strain>
        <tissue evidence="2">Leaf</tissue>
    </source>
</reference>
<evidence type="ECO:0000313" key="3">
    <source>
        <dbReference type="Proteomes" id="UP000095767"/>
    </source>
</evidence>
<keyword evidence="1" id="KW-0812">Transmembrane</keyword>